<evidence type="ECO:0000313" key="3">
    <source>
        <dbReference type="EMBL" id="KCZ72190.1"/>
    </source>
</evidence>
<feature type="domain" description="Peptidase A2" evidence="2">
    <location>
        <begin position="31"/>
        <end position="117"/>
    </location>
</feature>
<dbReference type="EMBL" id="JMIY01000003">
    <property type="protein sequence ID" value="KCZ72190.1"/>
    <property type="molecule type" value="Genomic_DNA"/>
</dbReference>
<dbReference type="Gene3D" id="2.40.70.10">
    <property type="entry name" value="Acid Proteases"/>
    <property type="match status" value="1"/>
</dbReference>
<dbReference type="GO" id="GO:0006508">
    <property type="term" value="P:proteolysis"/>
    <property type="evidence" value="ECO:0007669"/>
    <property type="project" value="UniProtKB-KW"/>
</dbReference>
<sequence>MSEKAIFEYIDNDPLILITLINPVSNKKARAYAYLDTGSDTVVIPRDLWIKLGLEMHNRASASAVGGIVTTWYSWVHMQFLGDEHRDIIAFYQDEGDVLIGRSVIDKYSVTFDGRNSSLIIDK</sequence>
<dbReference type="AlphaFoldDB" id="A0A062VA20"/>
<dbReference type="OrthoDB" id="147157at2157"/>
<dbReference type="PROSITE" id="PS50175">
    <property type="entry name" value="ASP_PROT_RETROV"/>
    <property type="match status" value="1"/>
</dbReference>
<name>A0A062VA20_9EURY</name>
<dbReference type="InterPro" id="IPR001995">
    <property type="entry name" value="Peptidase_A2_cat"/>
</dbReference>
<protein>
    <submittedName>
        <fullName evidence="3">Retroviral aspartyl protease</fullName>
    </submittedName>
</protein>
<dbReference type="RefSeq" id="WP_048090253.1">
    <property type="nucleotide sequence ID" value="NZ_JMIY01000003.1"/>
</dbReference>
<dbReference type="SUPFAM" id="SSF50630">
    <property type="entry name" value="Acid proteases"/>
    <property type="match status" value="1"/>
</dbReference>
<dbReference type="GO" id="GO:0004190">
    <property type="term" value="F:aspartic-type endopeptidase activity"/>
    <property type="evidence" value="ECO:0007669"/>
    <property type="project" value="InterPro"/>
</dbReference>
<keyword evidence="1" id="KW-0378">Hydrolase</keyword>
<keyword evidence="3" id="KW-0645">Protease</keyword>
<gene>
    <name evidence="3" type="ORF">ANME2D_01594</name>
</gene>
<reference evidence="3 4" key="1">
    <citation type="journal article" date="2013" name="Nature">
        <title>Anaerobic oxidation of methane coupled to nitrate reduction in a novel archaeal lineage.</title>
        <authorList>
            <person name="Haroon M.F."/>
            <person name="Hu S."/>
            <person name="Shi Y."/>
            <person name="Imelfort M."/>
            <person name="Keller J."/>
            <person name="Hugenholtz P."/>
            <person name="Yuan Z."/>
            <person name="Tyson G.W."/>
        </authorList>
    </citation>
    <scope>NUCLEOTIDE SEQUENCE [LARGE SCALE GENOMIC DNA]</scope>
    <source>
        <strain evidence="3 4">ANME-2d</strain>
    </source>
</reference>
<dbReference type="PATRIC" id="fig|1392998.3.peg.1599"/>
<organism evidence="3 4">
    <name type="scientific">Candidatus Methanoperedens nitratireducens</name>
    <dbReference type="NCBI Taxonomy" id="1392998"/>
    <lineage>
        <taxon>Archaea</taxon>
        <taxon>Methanobacteriati</taxon>
        <taxon>Methanobacteriota</taxon>
        <taxon>Stenosarchaea group</taxon>
        <taxon>Methanomicrobia</taxon>
        <taxon>Methanosarcinales</taxon>
        <taxon>ANME-2 cluster</taxon>
        <taxon>Candidatus Methanoperedentaceae</taxon>
        <taxon>Candidatus Methanoperedens</taxon>
    </lineage>
</organism>
<evidence type="ECO:0000313" key="4">
    <source>
        <dbReference type="Proteomes" id="UP000027153"/>
    </source>
</evidence>
<keyword evidence="4" id="KW-1185">Reference proteome</keyword>
<evidence type="ECO:0000259" key="2">
    <source>
        <dbReference type="PROSITE" id="PS50175"/>
    </source>
</evidence>
<comment type="caution">
    <text evidence="3">The sequence shown here is derived from an EMBL/GenBank/DDBJ whole genome shotgun (WGS) entry which is preliminary data.</text>
</comment>
<evidence type="ECO:0000256" key="1">
    <source>
        <dbReference type="ARBA" id="ARBA00022801"/>
    </source>
</evidence>
<dbReference type="InterPro" id="IPR021109">
    <property type="entry name" value="Peptidase_aspartic_dom_sf"/>
</dbReference>
<dbReference type="Proteomes" id="UP000027153">
    <property type="component" value="Unassembled WGS sequence"/>
</dbReference>
<accession>A0A062VA20</accession>
<proteinExistence type="predicted"/>